<organism evidence="1 2">
    <name type="scientific">Lindgomyces ingoldianus</name>
    <dbReference type="NCBI Taxonomy" id="673940"/>
    <lineage>
        <taxon>Eukaryota</taxon>
        <taxon>Fungi</taxon>
        <taxon>Dikarya</taxon>
        <taxon>Ascomycota</taxon>
        <taxon>Pezizomycotina</taxon>
        <taxon>Dothideomycetes</taxon>
        <taxon>Pleosporomycetidae</taxon>
        <taxon>Pleosporales</taxon>
        <taxon>Lindgomycetaceae</taxon>
        <taxon>Lindgomyces</taxon>
    </lineage>
</organism>
<name>A0ACB6QRN3_9PLEO</name>
<protein>
    <submittedName>
        <fullName evidence="1">Uncharacterized protein</fullName>
    </submittedName>
</protein>
<keyword evidence="2" id="KW-1185">Reference proteome</keyword>
<accession>A0ACB6QRN3</accession>
<comment type="caution">
    <text evidence="1">The sequence shown here is derived from an EMBL/GenBank/DDBJ whole genome shotgun (WGS) entry which is preliminary data.</text>
</comment>
<gene>
    <name evidence="1" type="ORF">BDR25DRAFT_46991</name>
</gene>
<sequence>MKRIISRSSFVALAWISAAFATSCESRRPHLHPHSSLNGTSVVIAEPIESRDLEIRATSKCPDKYTTRNGMNFTTYCEQNNPFNDALDPFQVGSMEECMERCSRYWGNGEGCFGIVWREDQYCWIRNSTVSTAGITNETGIHSALVEAKDMKPLNQDCPFDDLSTHDLNNGIGYTVHCGKVIGNNDACFQGYPSCLPSPFIGYYHATSLQDCLNICVEQHPLCRAVSYNPGLEIGFANCWPKTGFENFGDPTSNMGVLHSAALTSIERIDSTCPSDKSYTAQGNKKFEIHCGQLNGGTNITSIHRQNITACMNACANSDKGCVGIVFDSTLAYGYNNCYLQNTTSVISDQASATYAILSGSSIPSSSGTPPPGGNSDSGGSSSKAWIAGPVVGGIVAIAIIAFAAFWWRRRKNAKVKQEYAPAPAYSPYSGPGGGVDMTNHPGAPLSELGGYHTVEMATSEYQPVTKYAHANEPHGETPQELPT</sequence>
<reference evidence="1" key="1">
    <citation type="journal article" date="2020" name="Stud. Mycol.">
        <title>101 Dothideomycetes genomes: a test case for predicting lifestyles and emergence of pathogens.</title>
        <authorList>
            <person name="Haridas S."/>
            <person name="Albert R."/>
            <person name="Binder M."/>
            <person name="Bloem J."/>
            <person name="Labutti K."/>
            <person name="Salamov A."/>
            <person name="Andreopoulos B."/>
            <person name="Baker S."/>
            <person name="Barry K."/>
            <person name="Bills G."/>
            <person name="Bluhm B."/>
            <person name="Cannon C."/>
            <person name="Castanera R."/>
            <person name="Culley D."/>
            <person name="Daum C."/>
            <person name="Ezra D."/>
            <person name="Gonzalez J."/>
            <person name="Henrissat B."/>
            <person name="Kuo A."/>
            <person name="Liang C."/>
            <person name="Lipzen A."/>
            <person name="Lutzoni F."/>
            <person name="Magnuson J."/>
            <person name="Mondo S."/>
            <person name="Nolan M."/>
            <person name="Ohm R."/>
            <person name="Pangilinan J."/>
            <person name="Park H.-J."/>
            <person name="Ramirez L."/>
            <person name="Alfaro M."/>
            <person name="Sun H."/>
            <person name="Tritt A."/>
            <person name="Yoshinaga Y."/>
            <person name="Zwiers L.-H."/>
            <person name="Turgeon B."/>
            <person name="Goodwin S."/>
            <person name="Spatafora J."/>
            <person name="Crous P."/>
            <person name="Grigoriev I."/>
        </authorList>
    </citation>
    <scope>NUCLEOTIDE SEQUENCE</scope>
    <source>
        <strain evidence="1">ATCC 200398</strain>
    </source>
</reference>
<dbReference type="Proteomes" id="UP000799755">
    <property type="component" value="Unassembled WGS sequence"/>
</dbReference>
<evidence type="ECO:0000313" key="2">
    <source>
        <dbReference type="Proteomes" id="UP000799755"/>
    </source>
</evidence>
<evidence type="ECO:0000313" key="1">
    <source>
        <dbReference type="EMBL" id="KAF2469668.1"/>
    </source>
</evidence>
<proteinExistence type="predicted"/>
<dbReference type="EMBL" id="MU003511">
    <property type="protein sequence ID" value="KAF2469668.1"/>
    <property type="molecule type" value="Genomic_DNA"/>
</dbReference>